<keyword evidence="1" id="KW-0472">Membrane</keyword>
<evidence type="ECO:0000313" key="2">
    <source>
        <dbReference type="EMBL" id="MBE2166025.1"/>
    </source>
</evidence>
<evidence type="ECO:0000313" key="3">
    <source>
        <dbReference type="Proteomes" id="UP000619170"/>
    </source>
</evidence>
<evidence type="ECO:0000256" key="1">
    <source>
        <dbReference type="SAM" id="Phobius"/>
    </source>
</evidence>
<dbReference type="Proteomes" id="UP000619170">
    <property type="component" value="Unassembled WGS sequence"/>
</dbReference>
<keyword evidence="1" id="KW-0812">Transmembrane</keyword>
<feature type="transmembrane region" description="Helical" evidence="1">
    <location>
        <begin position="244"/>
        <end position="262"/>
    </location>
</feature>
<feature type="transmembrane region" description="Helical" evidence="1">
    <location>
        <begin position="32"/>
        <end position="51"/>
    </location>
</feature>
<sequence>MRFYTKNFLFSGFLLFFFLILSFSFSLEFDSVGLSFIINLFFTIFFIALSLQRVINILLFFYIFNLIFMVFVPWIHYSENITIWAKIPFSGDEYFFTNIIIFLINIVVFIVYYFFPSKMKKTTDKYFNWKEPSFFVSLLICILSFFVVLYSLNFNFLRIFFRGLADDDFEYLELNPFFSILSYLSRFLPAFIFLRFIDSKNLIKKIVLFCFVLLCAFPTSIPRFMVAFIYLPIFLAYFKSMKKPIYITCVMLFSLFLVFPFLNQFRYFSTDTQLSFIPDKNFFIQGHFDAYQNFMDVLRFDFVTYGHQLLGVIFFFIPRVFWSNKAVGSGYQLAENNGYFFNNISMPFVAEGFVNFGYLGILFFSIFLGLIMKIIDTLYLTRFEFRDNNYLIYTGTFLCASFFFMFRGDLMSSFSSMLAGVIALYIAGRLR</sequence>
<feature type="transmembrane region" description="Helical" evidence="1">
    <location>
        <begin position="412"/>
        <end position="430"/>
    </location>
</feature>
<organism evidence="2 3">
    <name type="scientific">Acinetobacter oleivorans</name>
    <dbReference type="NCBI Taxonomy" id="1148157"/>
    <lineage>
        <taxon>Bacteria</taxon>
        <taxon>Pseudomonadati</taxon>
        <taxon>Pseudomonadota</taxon>
        <taxon>Gammaproteobacteria</taxon>
        <taxon>Moraxellales</taxon>
        <taxon>Moraxellaceae</taxon>
        <taxon>Acinetobacter</taxon>
    </lineage>
</organism>
<comment type="caution">
    <text evidence="2">The sequence shown here is derived from an EMBL/GenBank/DDBJ whole genome shotgun (WGS) entry which is preliminary data.</text>
</comment>
<reference evidence="3" key="1">
    <citation type="submission" date="2023-07" db="EMBL/GenBank/DDBJ databases">
        <title>Acinetobacter oleivorans assembled AC1583.</title>
        <authorList>
            <person name="Yeo C.C."/>
        </authorList>
    </citation>
    <scope>NUCLEOTIDE SEQUENCE [LARGE SCALE GENOMIC DNA]</scope>
    <source>
        <strain evidence="3">AC1583</strain>
    </source>
</reference>
<feature type="transmembrane region" description="Helical" evidence="1">
    <location>
        <begin position="177"/>
        <end position="194"/>
    </location>
</feature>
<feature type="transmembrane region" description="Helical" evidence="1">
    <location>
        <begin position="356"/>
        <end position="378"/>
    </location>
</feature>
<feature type="transmembrane region" description="Helical" evidence="1">
    <location>
        <begin position="135"/>
        <end position="157"/>
    </location>
</feature>
<proteinExistence type="predicted"/>
<gene>
    <name evidence="2" type="ORF">IIQ43_16010</name>
</gene>
<dbReference type="EMBL" id="JADAZL010000009">
    <property type="protein sequence ID" value="MBE2166025.1"/>
    <property type="molecule type" value="Genomic_DNA"/>
</dbReference>
<keyword evidence="3" id="KW-1185">Reference proteome</keyword>
<protein>
    <submittedName>
        <fullName evidence="2">Oligosaccharide repeat unit polymerase</fullName>
    </submittedName>
</protein>
<feature type="transmembrane region" description="Helical" evidence="1">
    <location>
        <begin position="58"/>
        <end position="75"/>
    </location>
</feature>
<feature type="transmembrane region" description="Helical" evidence="1">
    <location>
        <begin position="7"/>
        <end position="26"/>
    </location>
</feature>
<name>A0ABR9NMS1_9GAMM</name>
<feature type="transmembrane region" description="Helical" evidence="1">
    <location>
        <begin position="206"/>
        <end position="238"/>
    </location>
</feature>
<dbReference type="NCBIfam" id="TIGR04370">
    <property type="entry name" value="glyco_rpt_poly"/>
    <property type="match status" value="1"/>
</dbReference>
<keyword evidence="1" id="KW-1133">Transmembrane helix</keyword>
<feature type="transmembrane region" description="Helical" evidence="1">
    <location>
        <begin position="390"/>
        <end position="406"/>
    </location>
</feature>
<accession>A0ABR9NMS1</accession>
<feature type="transmembrane region" description="Helical" evidence="1">
    <location>
        <begin position="302"/>
        <end position="322"/>
    </location>
</feature>
<feature type="transmembrane region" description="Helical" evidence="1">
    <location>
        <begin position="95"/>
        <end position="115"/>
    </location>
</feature>
<dbReference type="RefSeq" id="WP_192834873.1">
    <property type="nucleotide sequence ID" value="NZ_JADAZL010000009.1"/>
</dbReference>